<dbReference type="Proteomes" id="UP000036958">
    <property type="component" value="Unassembled WGS sequence"/>
</dbReference>
<comment type="pathway">
    <text evidence="1">Lipid metabolism.</text>
</comment>
<keyword evidence="6" id="KW-1185">Reference proteome</keyword>
<comment type="caution">
    <text evidence="5">The sequence shown here is derived from an EMBL/GenBank/DDBJ whole genome shotgun (WGS) entry which is preliminary data.</text>
</comment>
<dbReference type="Pfam" id="PF01553">
    <property type="entry name" value="Acyltransferase"/>
    <property type="match status" value="1"/>
</dbReference>
<evidence type="ECO:0000313" key="6">
    <source>
        <dbReference type="Proteomes" id="UP000036958"/>
    </source>
</evidence>
<evidence type="ECO:0000256" key="1">
    <source>
        <dbReference type="ARBA" id="ARBA00005189"/>
    </source>
</evidence>
<dbReference type="SUPFAM" id="SSF69593">
    <property type="entry name" value="Glycerol-3-phosphate (1)-acyltransferase"/>
    <property type="match status" value="1"/>
</dbReference>
<accession>A0A0L8VD96</accession>
<keyword evidence="3 5" id="KW-0012">Acyltransferase</keyword>
<keyword evidence="2 5" id="KW-0808">Transferase</keyword>
<dbReference type="PANTHER" id="PTHR10434">
    <property type="entry name" value="1-ACYL-SN-GLYCEROL-3-PHOSPHATE ACYLTRANSFERASE"/>
    <property type="match status" value="1"/>
</dbReference>
<evidence type="ECO:0000313" key="5">
    <source>
        <dbReference type="EMBL" id="KOH46455.1"/>
    </source>
</evidence>
<reference evidence="6" key="1">
    <citation type="submission" date="2015-07" db="EMBL/GenBank/DDBJ databases">
        <title>Genome sequencing of Sunxiuqinia dokdonensis strain SK.</title>
        <authorList>
            <person name="Ahn S."/>
            <person name="Kim B.-C."/>
        </authorList>
    </citation>
    <scope>NUCLEOTIDE SEQUENCE [LARGE SCALE GENOMIC DNA]</scope>
    <source>
        <strain evidence="6">SK</strain>
    </source>
</reference>
<evidence type="ECO:0000256" key="3">
    <source>
        <dbReference type="ARBA" id="ARBA00023315"/>
    </source>
</evidence>
<feature type="domain" description="Phospholipid/glycerol acyltransferase" evidence="4">
    <location>
        <begin position="39"/>
        <end position="148"/>
    </location>
</feature>
<evidence type="ECO:0000259" key="4">
    <source>
        <dbReference type="SMART" id="SM00563"/>
    </source>
</evidence>
<sequence length="198" mass="22684">MVLLHNSSYEQKVKHICRIILKLWGWKTINGVMPHKKAIIIGVPHTSAWDFVISYLYYTSVGGVAHVMIKKEFFFWPAGFFLRKMGALPIDRSKGATVVKQVINEMNSREEMHLAITPEGTRQLNPRWKAGFHTIAKATGATVYLGFFDFGRKEIGWLETLPLSDDPQQDINRMKAYYRTREVKGKYPDLFTAEECGG</sequence>
<dbReference type="GO" id="GO:0003841">
    <property type="term" value="F:1-acylglycerol-3-phosphate O-acyltransferase activity"/>
    <property type="evidence" value="ECO:0007669"/>
    <property type="project" value="TreeGrafter"/>
</dbReference>
<evidence type="ECO:0000256" key="2">
    <source>
        <dbReference type="ARBA" id="ARBA00022679"/>
    </source>
</evidence>
<dbReference type="AlphaFoldDB" id="A0A0L8VD96"/>
<dbReference type="SMART" id="SM00563">
    <property type="entry name" value="PlsC"/>
    <property type="match status" value="1"/>
</dbReference>
<protein>
    <submittedName>
        <fullName evidence="5">Acyltransferase family protein</fullName>
    </submittedName>
</protein>
<proteinExistence type="predicted"/>
<name>A0A0L8VD96_9BACT</name>
<dbReference type="InterPro" id="IPR002123">
    <property type="entry name" value="Plipid/glycerol_acylTrfase"/>
</dbReference>
<organism evidence="5 6">
    <name type="scientific">Sunxiuqinia dokdonensis</name>
    <dbReference type="NCBI Taxonomy" id="1409788"/>
    <lineage>
        <taxon>Bacteria</taxon>
        <taxon>Pseudomonadati</taxon>
        <taxon>Bacteroidota</taxon>
        <taxon>Bacteroidia</taxon>
        <taxon>Marinilabiliales</taxon>
        <taxon>Prolixibacteraceae</taxon>
        <taxon>Sunxiuqinia</taxon>
    </lineage>
</organism>
<dbReference type="STRING" id="1409788.NC99_07660"/>
<dbReference type="EMBL" id="LGIA01000027">
    <property type="protein sequence ID" value="KOH46455.1"/>
    <property type="molecule type" value="Genomic_DNA"/>
</dbReference>
<dbReference type="GO" id="GO:0006654">
    <property type="term" value="P:phosphatidic acid biosynthetic process"/>
    <property type="evidence" value="ECO:0007669"/>
    <property type="project" value="TreeGrafter"/>
</dbReference>
<gene>
    <name evidence="5" type="ORF">NC99_07660</name>
</gene>
<dbReference type="PANTHER" id="PTHR10434:SF9">
    <property type="entry name" value="PHOSPHOLIPID_GLYCEROL ACYLTRANSFERASE DOMAIN-CONTAINING PROTEIN"/>
    <property type="match status" value="1"/>
</dbReference>